<dbReference type="SMART" id="SM00382">
    <property type="entry name" value="AAA"/>
    <property type="match status" value="1"/>
</dbReference>
<dbReference type="InterPro" id="IPR003593">
    <property type="entry name" value="AAA+_ATPase"/>
</dbReference>
<dbReference type="InterPro" id="IPR027417">
    <property type="entry name" value="P-loop_NTPase"/>
</dbReference>
<dbReference type="InterPro" id="IPR003439">
    <property type="entry name" value="ABC_transporter-like_ATP-bd"/>
</dbReference>
<organism evidence="6 7">
    <name type="scientific">Fusobacterium varium ATCC 27725</name>
    <dbReference type="NCBI Taxonomy" id="469618"/>
    <lineage>
        <taxon>Bacteria</taxon>
        <taxon>Fusobacteriati</taxon>
        <taxon>Fusobacteriota</taxon>
        <taxon>Fusobacteriia</taxon>
        <taxon>Fusobacteriales</taxon>
        <taxon>Fusobacteriaceae</taxon>
        <taxon>Fusobacterium</taxon>
    </lineage>
</organism>
<accession>A0ABM6U427</accession>
<name>A0ABM6U427_FUSVA</name>
<evidence type="ECO:0000313" key="6">
    <source>
        <dbReference type="EMBL" id="AVQ31081.1"/>
    </source>
</evidence>
<dbReference type="RefSeq" id="WP_005950863.1">
    <property type="nucleotide sequence ID" value="NZ_CP028103.1"/>
</dbReference>
<gene>
    <name evidence="6" type="ORF">C4N18_07615</name>
</gene>
<evidence type="ECO:0000256" key="1">
    <source>
        <dbReference type="ARBA" id="ARBA00005417"/>
    </source>
</evidence>
<dbReference type="GO" id="GO:0005524">
    <property type="term" value="F:ATP binding"/>
    <property type="evidence" value="ECO:0007669"/>
    <property type="project" value="UniProtKB-KW"/>
</dbReference>
<sequence>MIEFVDVNKNFGEYHIIKNLSLKIEKGKITVIIGSSGCGKTTTLKMINKLILPTSGKIYIDGEDISQKDTIKLRRNIGYVIQQTGLFPHMTVKENIELIAKIENIDKNKINLRTKELMKMINLDYATFSERYPLELSGGQQQRVGVARAFALDPGIILMDEPFSAVDPISRKQLQDELIDIQKKLGKTIIFVTHDIQEAIKIADKICLMNNGEIMQYDTPENIIKNPKNDFVRKFING</sequence>
<dbReference type="PROSITE" id="PS50893">
    <property type="entry name" value="ABC_TRANSPORTER_2"/>
    <property type="match status" value="1"/>
</dbReference>
<evidence type="ECO:0000259" key="5">
    <source>
        <dbReference type="PROSITE" id="PS50893"/>
    </source>
</evidence>
<feature type="domain" description="ABC transporter" evidence="5">
    <location>
        <begin position="2"/>
        <end position="236"/>
    </location>
</feature>
<dbReference type="InterPro" id="IPR017871">
    <property type="entry name" value="ABC_transporter-like_CS"/>
</dbReference>
<keyword evidence="2" id="KW-0813">Transport</keyword>
<evidence type="ECO:0000313" key="7">
    <source>
        <dbReference type="Proteomes" id="UP000241238"/>
    </source>
</evidence>
<keyword evidence="4 6" id="KW-0067">ATP-binding</keyword>
<dbReference type="Gene3D" id="3.40.50.300">
    <property type="entry name" value="P-loop containing nucleotide triphosphate hydrolases"/>
    <property type="match status" value="1"/>
</dbReference>
<dbReference type="PANTHER" id="PTHR43117:SF4">
    <property type="entry name" value="OSMOPROTECTANT IMPORT ATP-BINDING PROTEIN OSMV"/>
    <property type="match status" value="1"/>
</dbReference>
<protein>
    <submittedName>
        <fullName evidence="6">ABC transporter ATP-binding protein</fullName>
    </submittedName>
</protein>
<evidence type="ECO:0000256" key="2">
    <source>
        <dbReference type="ARBA" id="ARBA00022448"/>
    </source>
</evidence>
<dbReference type="GeneID" id="77467856"/>
<dbReference type="PROSITE" id="PS00211">
    <property type="entry name" value="ABC_TRANSPORTER_1"/>
    <property type="match status" value="1"/>
</dbReference>
<dbReference type="PANTHER" id="PTHR43117">
    <property type="entry name" value="OSMOPROTECTANT IMPORT ATP-BINDING PROTEIN OSMV"/>
    <property type="match status" value="1"/>
</dbReference>
<dbReference type="Pfam" id="PF00005">
    <property type="entry name" value="ABC_tran"/>
    <property type="match status" value="1"/>
</dbReference>
<evidence type="ECO:0000256" key="4">
    <source>
        <dbReference type="ARBA" id="ARBA00022840"/>
    </source>
</evidence>
<dbReference type="Proteomes" id="UP000241238">
    <property type="component" value="Chromosome"/>
</dbReference>
<keyword evidence="7" id="KW-1185">Reference proteome</keyword>
<evidence type="ECO:0000256" key="3">
    <source>
        <dbReference type="ARBA" id="ARBA00022741"/>
    </source>
</evidence>
<reference evidence="7" key="1">
    <citation type="journal article" date="2018" name="MSphere">
        <title>Fusobacterium Genomics Using MinION and Illumina Sequencing Enables Genome Completion and Correction.</title>
        <authorList>
            <person name="Todd S.M."/>
            <person name="Settlage R.E."/>
            <person name="Lahmers K.K."/>
            <person name="Slade D.J."/>
        </authorList>
    </citation>
    <scope>NUCLEOTIDE SEQUENCE [LARGE SCALE GENOMIC DNA]</scope>
    <source>
        <strain evidence="7">ATCC 27725</strain>
    </source>
</reference>
<keyword evidence="3" id="KW-0547">Nucleotide-binding</keyword>
<proteinExistence type="inferred from homology"/>
<dbReference type="SUPFAM" id="SSF52540">
    <property type="entry name" value="P-loop containing nucleoside triphosphate hydrolases"/>
    <property type="match status" value="1"/>
</dbReference>
<dbReference type="EMBL" id="CP028103">
    <property type="protein sequence ID" value="AVQ31081.1"/>
    <property type="molecule type" value="Genomic_DNA"/>
</dbReference>
<comment type="similarity">
    <text evidence="1">Belongs to the ABC transporter superfamily.</text>
</comment>